<comment type="caution">
    <text evidence="1">The sequence shown here is derived from an EMBL/GenBank/DDBJ whole genome shotgun (WGS) entry which is preliminary data.</text>
</comment>
<dbReference type="EMBL" id="JBGFUD010004385">
    <property type="protein sequence ID" value="MFH4979586.1"/>
    <property type="molecule type" value="Genomic_DNA"/>
</dbReference>
<dbReference type="AlphaFoldDB" id="A0ABD6EQ86"/>
<protein>
    <submittedName>
        <fullName evidence="1">Uncharacterized protein</fullName>
    </submittedName>
</protein>
<evidence type="ECO:0000313" key="1">
    <source>
        <dbReference type="EMBL" id="MFH4979586.1"/>
    </source>
</evidence>
<gene>
    <name evidence="1" type="ORF">AB6A40_006295</name>
</gene>
<evidence type="ECO:0000313" key="2">
    <source>
        <dbReference type="Proteomes" id="UP001608902"/>
    </source>
</evidence>
<organism evidence="1 2">
    <name type="scientific">Gnathostoma spinigerum</name>
    <dbReference type="NCBI Taxonomy" id="75299"/>
    <lineage>
        <taxon>Eukaryota</taxon>
        <taxon>Metazoa</taxon>
        <taxon>Ecdysozoa</taxon>
        <taxon>Nematoda</taxon>
        <taxon>Chromadorea</taxon>
        <taxon>Rhabditida</taxon>
        <taxon>Spirurina</taxon>
        <taxon>Gnathostomatomorpha</taxon>
        <taxon>Gnathostomatoidea</taxon>
        <taxon>Gnathostomatidae</taxon>
        <taxon>Gnathostoma</taxon>
    </lineage>
</organism>
<sequence>MHLLQVNIAGLRAKSWYYVCVEWENFNRHNESMGTDCRLLRTLDKFGKNADTTITDLEIVDISSTSMSFKVHTTVDFPLRITATLQGGMSALTASQTFILREASDLDVYFSFLKEDTDYGKLCLIEEPMVMAYTTMGRLISHLRVEKCYFGNLRTKDYEFSTHYAAASAYRRSASNKASLVAILNRSLFSFSAFLLYSFYY</sequence>
<keyword evidence="2" id="KW-1185">Reference proteome</keyword>
<proteinExistence type="predicted"/>
<accession>A0ABD6EQ86</accession>
<reference evidence="1 2" key="1">
    <citation type="submission" date="2024-08" db="EMBL/GenBank/DDBJ databases">
        <title>Gnathostoma spinigerum genome.</title>
        <authorList>
            <person name="Gonzalez-Bertolin B."/>
            <person name="Monzon S."/>
            <person name="Zaballos A."/>
            <person name="Jimenez P."/>
            <person name="Dekumyoy P."/>
            <person name="Varona S."/>
            <person name="Cuesta I."/>
            <person name="Sumanam S."/>
            <person name="Adisakwattana P."/>
            <person name="Gasser R.B."/>
            <person name="Hernandez-Gonzalez A."/>
            <person name="Young N.D."/>
            <person name="Perteguer M.J."/>
        </authorList>
    </citation>
    <scope>NUCLEOTIDE SEQUENCE [LARGE SCALE GENOMIC DNA]</scope>
    <source>
        <strain evidence="1">AL3</strain>
        <tissue evidence="1">Liver</tissue>
    </source>
</reference>
<dbReference type="Proteomes" id="UP001608902">
    <property type="component" value="Unassembled WGS sequence"/>
</dbReference>
<name>A0ABD6EQ86_9BILA</name>